<comment type="caution">
    <text evidence="8">The sequence shown here is derived from an EMBL/GenBank/DDBJ whole genome shotgun (WGS) entry which is preliminary data.</text>
</comment>
<evidence type="ECO:0000256" key="3">
    <source>
        <dbReference type="ARBA" id="ARBA00022630"/>
    </source>
</evidence>
<protein>
    <submittedName>
        <fullName evidence="8">Salicylate hydroxylase</fullName>
    </submittedName>
</protein>
<evidence type="ECO:0000256" key="5">
    <source>
        <dbReference type="ARBA" id="ARBA00023002"/>
    </source>
</evidence>
<dbReference type="InterPro" id="IPR051104">
    <property type="entry name" value="FAD_monoxygenase"/>
</dbReference>
<accession>A0ABR1S4Y1</accession>
<evidence type="ECO:0000256" key="4">
    <source>
        <dbReference type="ARBA" id="ARBA00022827"/>
    </source>
</evidence>
<dbReference type="SUPFAM" id="SSF51905">
    <property type="entry name" value="FAD/NAD(P)-binding domain"/>
    <property type="match status" value="1"/>
</dbReference>
<feature type="domain" description="FAD-binding" evidence="7">
    <location>
        <begin position="12"/>
        <end position="379"/>
    </location>
</feature>
<comment type="pathway">
    <text evidence="1">Secondary metabolite biosynthesis.</text>
</comment>
<dbReference type="SUPFAM" id="SSF54373">
    <property type="entry name" value="FAD-linked reductases, C-terminal domain"/>
    <property type="match status" value="1"/>
</dbReference>
<evidence type="ECO:0000256" key="1">
    <source>
        <dbReference type="ARBA" id="ARBA00005179"/>
    </source>
</evidence>
<evidence type="ECO:0000313" key="8">
    <source>
        <dbReference type="EMBL" id="KAK8026413.1"/>
    </source>
</evidence>
<dbReference type="Gene3D" id="3.50.50.60">
    <property type="entry name" value="FAD/NAD(P)-binding domain"/>
    <property type="match status" value="1"/>
</dbReference>
<dbReference type="Pfam" id="PF01494">
    <property type="entry name" value="FAD_binding_3"/>
    <property type="match status" value="1"/>
</dbReference>
<organism evidence="8 9">
    <name type="scientific">Apiospora marii</name>
    <dbReference type="NCBI Taxonomy" id="335849"/>
    <lineage>
        <taxon>Eukaryota</taxon>
        <taxon>Fungi</taxon>
        <taxon>Dikarya</taxon>
        <taxon>Ascomycota</taxon>
        <taxon>Pezizomycotina</taxon>
        <taxon>Sordariomycetes</taxon>
        <taxon>Xylariomycetidae</taxon>
        <taxon>Amphisphaeriales</taxon>
        <taxon>Apiosporaceae</taxon>
        <taxon>Apiospora</taxon>
    </lineage>
</organism>
<keyword evidence="3" id="KW-0285">Flavoprotein</keyword>
<dbReference type="InterPro" id="IPR002938">
    <property type="entry name" value="FAD-bd"/>
</dbReference>
<keyword evidence="9" id="KW-1185">Reference proteome</keyword>
<reference evidence="8 9" key="1">
    <citation type="submission" date="2023-01" db="EMBL/GenBank/DDBJ databases">
        <title>Analysis of 21 Apiospora genomes using comparative genomics revels a genus with tremendous synthesis potential of carbohydrate active enzymes and secondary metabolites.</title>
        <authorList>
            <person name="Sorensen T."/>
        </authorList>
    </citation>
    <scope>NUCLEOTIDE SEQUENCE [LARGE SCALE GENOMIC DNA]</scope>
    <source>
        <strain evidence="8 9">CBS 20057</strain>
    </source>
</reference>
<evidence type="ECO:0000313" key="9">
    <source>
        <dbReference type="Proteomes" id="UP001396898"/>
    </source>
</evidence>
<dbReference type="PANTHER" id="PTHR46720">
    <property type="entry name" value="HYDROXYLASE, PUTATIVE (AFU_ORTHOLOGUE AFUA_3G01460)-RELATED"/>
    <property type="match status" value="1"/>
</dbReference>
<dbReference type="EMBL" id="JAQQWI010000007">
    <property type="protein sequence ID" value="KAK8026413.1"/>
    <property type="molecule type" value="Genomic_DNA"/>
</dbReference>
<dbReference type="PRINTS" id="PR00420">
    <property type="entry name" value="RNGMNOXGNASE"/>
</dbReference>
<name>A0ABR1S4Y1_9PEZI</name>
<gene>
    <name evidence="8" type="ORF">PG991_003469</name>
</gene>
<proteinExistence type="inferred from homology"/>
<evidence type="ECO:0000259" key="7">
    <source>
        <dbReference type="Pfam" id="PF01494"/>
    </source>
</evidence>
<dbReference type="PANTHER" id="PTHR46720:SF3">
    <property type="entry name" value="FAD-BINDING DOMAIN-CONTAINING PROTEIN-RELATED"/>
    <property type="match status" value="1"/>
</dbReference>
<sequence length="437" mass="48462">MSTQPQAKKSFEIAIIGGGIAGATLAVALVKHGIPCQIYEQGHAFSEIGAGVAFSPNSLRAMDMCDKSLRAAFEKVGTHNQWDSKHDVYFDVMDGMAPGDDPAHHKPLLTLTNEQGMDGVNRAHFLEEVSKVIPEDRCHFRKHLDRVEENGGENGRVKLFFHDGSTAEADAVVGCDGIKSRTRQLVLGGDDVPGAHPQYTHVYGYRGVIPMDKAVEALGEERAKNSSMWIGKNAHILSYPVDGGKTFNMFGAVVDEGDWPSHEQLTLPTTREEALRHYADFGPMVKKQLELVDENIDKWALFDTGDHPIPQFNKGRIVLCGDAAHATTPHHGAGAGFCVEDSAVLSELLADSHVTKPEHLAAVFAAFDAIRRPRGHWLVQSSRRMVELYQDRAADVKQKDMDGMRKEVEERFHKVWDYDLNQAVREGKEDLHRRLQS</sequence>
<keyword evidence="6" id="KW-0812">Transmembrane</keyword>
<dbReference type="InterPro" id="IPR036188">
    <property type="entry name" value="FAD/NAD-bd_sf"/>
</dbReference>
<keyword evidence="4" id="KW-0274">FAD</keyword>
<feature type="transmembrane region" description="Helical" evidence="6">
    <location>
        <begin position="12"/>
        <end position="30"/>
    </location>
</feature>
<evidence type="ECO:0000256" key="6">
    <source>
        <dbReference type="SAM" id="Phobius"/>
    </source>
</evidence>
<dbReference type="Proteomes" id="UP001396898">
    <property type="component" value="Unassembled WGS sequence"/>
</dbReference>
<keyword evidence="5" id="KW-0560">Oxidoreductase</keyword>
<keyword evidence="6" id="KW-0472">Membrane</keyword>
<keyword evidence="6" id="KW-1133">Transmembrane helix</keyword>
<comment type="similarity">
    <text evidence="2">Belongs to the paxM FAD-dependent monooxygenase family.</text>
</comment>
<evidence type="ECO:0000256" key="2">
    <source>
        <dbReference type="ARBA" id="ARBA00007992"/>
    </source>
</evidence>